<dbReference type="EMBL" id="CP019434">
    <property type="protein sequence ID" value="APZ44004.1"/>
    <property type="molecule type" value="Genomic_DNA"/>
</dbReference>
<dbReference type="Proteomes" id="UP000243807">
    <property type="component" value="Chromosome"/>
</dbReference>
<dbReference type="STRING" id="1765967.BW247_13645"/>
<dbReference type="AlphaFoldDB" id="A0A1P8UJN9"/>
<evidence type="ECO:0000313" key="2">
    <source>
        <dbReference type="Proteomes" id="UP000243807"/>
    </source>
</evidence>
<protein>
    <submittedName>
        <fullName evidence="1">Uncharacterized protein</fullName>
    </submittedName>
</protein>
<sequence>MSGIDLYDDVKRYERMQGRGGLSGPFALVEPALSGIDGWHKCAAGLAGLLILQGVLPQSTVITDTPFLRCPM</sequence>
<accession>A0A1P8UJN9</accession>
<gene>
    <name evidence="1" type="ORF">BW247_13645</name>
</gene>
<proteinExistence type="predicted"/>
<keyword evidence="2" id="KW-1185">Reference proteome</keyword>
<dbReference type="KEGG" id="afy:BW247_13645"/>
<evidence type="ECO:0000313" key="1">
    <source>
        <dbReference type="EMBL" id="APZ44004.1"/>
    </source>
</evidence>
<organism evidence="1 2">
    <name type="scientific">Acidihalobacter ferrooxydans</name>
    <dbReference type="NCBI Taxonomy" id="1765967"/>
    <lineage>
        <taxon>Bacteria</taxon>
        <taxon>Pseudomonadati</taxon>
        <taxon>Pseudomonadota</taxon>
        <taxon>Gammaproteobacteria</taxon>
        <taxon>Chromatiales</taxon>
        <taxon>Ectothiorhodospiraceae</taxon>
        <taxon>Acidihalobacter</taxon>
    </lineage>
</organism>
<name>A0A1P8UJN9_9GAMM</name>
<reference evidence="1 2" key="1">
    <citation type="submission" date="2017-01" db="EMBL/GenBank/DDBJ databases">
        <title>Draft sequence of Acidihalobacter ferrooxidans strain DSM 14175 (strain V8).</title>
        <authorList>
            <person name="Khaleque H.N."/>
            <person name="Ramsay J.P."/>
            <person name="Murphy R.J.T."/>
            <person name="Kaksonen A.H."/>
            <person name="Boxall N.J."/>
            <person name="Watkin E.L.J."/>
        </authorList>
    </citation>
    <scope>NUCLEOTIDE SEQUENCE [LARGE SCALE GENOMIC DNA]</scope>
    <source>
        <strain evidence="1 2">V8</strain>
    </source>
</reference>